<dbReference type="Gene3D" id="1.10.10.10">
    <property type="entry name" value="Winged helix-like DNA-binding domain superfamily/Winged helix DNA-binding domain"/>
    <property type="match status" value="1"/>
</dbReference>
<dbReference type="InterPro" id="IPR013324">
    <property type="entry name" value="RNA_pol_sigma_r3/r4-like"/>
</dbReference>
<dbReference type="Pfam" id="PF07638">
    <property type="entry name" value="Sigma70_ECF"/>
    <property type="match status" value="1"/>
</dbReference>
<dbReference type="EMBL" id="BAABGT010000086">
    <property type="protein sequence ID" value="GAA4554864.1"/>
    <property type="molecule type" value="Genomic_DNA"/>
</dbReference>
<accession>A0ABP8S0E7</accession>
<dbReference type="RefSeq" id="WP_345424430.1">
    <property type="nucleotide sequence ID" value="NZ_BAABGT010000086.1"/>
</dbReference>
<feature type="domain" description="RNA polymerase sigma-70 ECF-like HTH" evidence="1">
    <location>
        <begin position="150"/>
        <end position="212"/>
    </location>
</feature>
<proteinExistence type="predicted"/>
<gene>
    <name evidence="2" type="ORF">GCM10023175_53910</name>
</gene>
<organism evidence="2 3">
    <name type="scientific">Pseudonocardia xishanensis</name>
    <dbReference type="NCBI Taxonomy" id="630995"/>
    <lineage>
        <taxon>Bacteria</taxon>
        <taxon>Bacillati</taxon>
        <taxon>Actinomycetota</taxon>
        <taxon>Actinomycetes</taxon>
        <taxon>Pseudonocardiales</taxon>
        <taxon>Pseudonocardiaceae</taxon>
        <taxon>Pseudonocardia</taxon>
    </lineage>
</organism>
<evidence type="ECO:0000313" key="3">
    <source>
        <dbReference type="Proteomes" id="UP001501598"/>
    </source>
</evidence>
<protein>
    <recommendedName>
        <fullName evidence="1">RNA polymerase sigma-70 ECF-like HTH domain-containing protein</fullName>
    </recommendedName>
</protein>
<dbReference type="Proteomes" id="UP001501598">
    <property type="component" value="Unassembled WGS sequence"/>
</dbReference>
<reference evidence="3" key="1">
    <citation type="journal article" date="2019" name="Int. J. Syst. Evol. Microbiol.">
        <title>The Global Catalogue of Microorganisms (GCM) 10K type strain sequencing project: providing services to taxonomists for standard genome sequencing and annotation.</title>
        <authorList>
            <consortium name="The Broad Institute Genomics Platform"/>
            <consortium name="The Broad Institute Genome Sequencing Center for Infectious Disease"/>
            <person name="Wu L."/>
            <person name="Ma J."/>
        </authorList>
    </citation>
    <scope>NUCLEOTIDE SEQUENCE [LARGE SCALE GENOMIC DNA]</scope>
    <source>
        <strain evidence="3">JCM 17906</strain>
    </source>
</reference>
<name>A0ABP8S0E7_9PSEU</name>
<comment type="caution">
    <text evidence="2">The sequence shown here is derived from an EMBL/GenBank/DDBJ whole genome shotgun (WGS) entry which is preliminary data.</text>
</comment>
<evidence type="ECO:0000313" key="2">
    <source>
        <dbReference type="EMBL" id="GAA4554864.1"/>
    </source>
</evidence>
<evidence type="ECO:0000259" key="1">
    <source>
        <dbReference type="Pfam" id="PF07638"/>
    </source>
</evidence>
<dbReference type="InterPro" id="IPR053812">
    <property type="entry name" value="HTH_Sigma70_ECF-like"/>
</dbReference>
<keyword evidence="3" id="KW-1185">Reference proteome</keyword>
<sequence>MVLIQSIYEAGMKGVRYDLLIDELRRYGMRVLRAALRDGRIFTWCGVGSRAPVFATADERRVLHTSPEDRDELALETIANAIVLFHESLADREWNPERSSLHTYFIGACKIAFPGVYRRWSRERASRLEEYGYGHTPEVLGVELRALSPSPEAMAVDTDTLRRILRVGSPEARMICRLILTGYNQAEIAEKLGITTRAVEGHMHRLRKRVEKMVARGTIDAPYTVGRQTASRGLHAAKAAS</sequence>
<dbReference type="InterPro" id="IPR036388">
    <property type="entry name" value="WH-like_DNA-bd_sf"/>
</dbReference>
<dbReference type="SUPFAM" id="SSF88659">
    <property type="entry name" value="Sigma3 and sigma4 domains of RNA polymerase sigma factors"/>
    <property type="match status" value="1"/>
</dbReference>